<proteinExistence type="predicted"/>
<protein>
    <submittedName>
        <fullName evidence="1">Uncharacterized protein</fullName>
    </submittedName>
</protein>
<dbReference type="EMBL" id="KE356561">
    <property type="protein sequence ID" value="ERG93582.1"/>
    <property type="molecule type" value="Genomic_DNA"/>
</dbReference>
<gene>
    <name evidence="1" type="ORF">J07HQW2_00015</name>
</gene>
<evidence type="ECO:0000313" key="2">
    <source>
        <dbReference type="Proteomes" id="UP000030710"/>
    </source>
</evidence>
<dbReference type="Proteomes" id="UP000030710">
    <property type="component" value="Unassembled WGS sequence"/>
</dbReference>
<dbReference type="AlphaFoldDB" id="U1PIU8"/>
<sequence>IVAYMQTEGLGYLYAFDTDFDAVVDVYRLETATNPYNPN</sequence>
<feature type="non-terminal residue" evidence="1">
    <location>
        <position position="1"/>
    </location>
</feature>
<accession>U1PIU8</accession>
<organism evidence="1 2">
    <name type="scientific">Haloquadratum walsbyi J07HQW2</name>
    <dbReference type="NCBI Taxonomy" id="1238425"/>
    <lineage>
        <taxon>Archaea</taxon>
        <taxon>Methanobacteriati</taxon>
        <taxon>Methanobacteriota</taxon>
        <taxon>Stenosarchaea group</taxon>
        <taxon>Halobacteria</taxon>
        <taxon>Halobacteriales</taxon>
        <taxon>Haloferacaceae</taxon>
        <taxon>Haloquadratum</taxon>
    </lineage>
</organism>
<reference evidence="1 2" key="1">
    <citation type="journal article" date="2013" name="PLoS ONE">
        <title>Assembly-driven community genomics of a hypersaline microbial ecosystem.</title>
        <authorList>
            <person name="Podell S."/>
            <person name="Ugalde J.A."/>
            <person name="Narasingarao P."/>
            <person name="Banfield J.F."/>
            <person name="Heidelberg K.B."/>
            <person name="Allen E.E."/>
        </authorList>
    </citation>
    <scope>NUCLEOTIDE SEQUENCE [LARGE SCALE GENOMIC DNA]</scope>
    <source>
        <strain evidence="2">J07HQW2</strain>
    </source>
</reference>
<dbReference type="eggNOG" id="arCOG04502">
    <property type="taxonomic scope" value="Archaea"/>
</dbReference>
<evidence type="ECO:0000313" key="1">
    <source>
        <dbReference type="EMBL" id="ERG93582.1"/>
    </source>
</evidence>
<dbReference type="HOGENOM" id="CLU_3321243_0_0_2"/>
<dbReference type="STRING" id="1238425.J07HQW2_00015"/>
<name>U1PIU8_9EURY</name>